<protein>
    <submittedName>
        <fullName evidence="2">Uncharacterized protein</fullName>
    </submittedName>
</protein>
<proteinExistence type="predicted"/>
<gene>
    <name evidence="2" type="ORF">Bpfe_020445</name>
</gene>
<evidence type="ECO:0000313" key="3">
    <source>
        <dbReference type="Proteomes" id="UP001233172"/>
    </source>
</evidence>
<accession>A0AAD8B9Z6</accession>
<reference evidence="2" key="1">
    <citation type="journal article" date="2023" name="PLoS Negl. Trop. Dis.">
        <title>A genome sequence for Biomphalaria pfeifferi, the major vector snail for the human-infecting parasite Schistosoma mansoni.</title>
        <authorList>
            <person name="Bu L."/>
            <person name="Lu L."/>
            <person name="Laidemitt M.R."/>
            <person name="Zhang S.M."/>
            <person name="Mutuku M."/>
            <person name="Mkoji G."/>
            <person name="Steinauer M."/>
            <person name="Loker E.S."/>
        </authorList>
    </citation>
    <scope>NUCLEOTIDE SEQUENCE</scope>
    <source>
        <strain evidence="2">KasaAsao</strain>
    </source>
</reference>
<dbReference type="AlphaFoldDB" id="A0AAD8B9Z6"/>
<evidence type="ECO:0000313" key="2">
    <source>
        <dbReference type="EMBL" id="KAK0050064.1"/>
    </source>
</evidence>
<dbReference type="EMBL" id="JASAOG010000118">
    <property type="protein sequence ID" value="KAK0050064.1"/>
    <property type="molecule type" value="Genomic_DNA"/>
</dbReference>
<keyword evidence="3" id="KW-1185">Reference proteome</keyword>
<feature type="compositionally biased region" description="Polar residues" evidence="1">
    <location>
        <begin position="1"/>
        <end position="19"/>
    </location>
</feature>
<organism evidence="2 3">
    <name type="scientific">Biomphalaria pfeifferi</name>
    <name type="common">Bloodfluke planorb</name>
    <name type="synonym">Freshwater snail</name>
    <dbReference type="NCBI Taxonomy" id="112525"/>
    <lineage>
        <taxon>Eukaryota</taxon>
        <taxon>Metazoa</taxon>
        <taxon>Spiralia</taxon>
        <taxon>Lophotrochozoa</taxon>
        <taxon>Mollusca</taxon>
        <taxon>Gastropoda</taxon>
        <taxon>Heterobranchia</taxon>
        <taxon>Euthyneura</taxon>
        <taxon>Panpulmonata</taxon>
        <taxon>Hygrophila</taxon>
        <taxon>Lymnaeoidea</taxon>
        <taxon>Planorbidae</taxon>
        <taxon>Biomphalaria</taxon>
    </lineage>
</organism>
<feature type="region of interest" description="Disordered" evidence="1">
    <location>
        <begin position="1"/>
        <end position="23"/>
    </location>
</feature>
<evidence type="ECO:0000256" key="1">
    <source>
        <dbReference type="SAM" id="MobiDB-lite"/>
    </source>
</evidence>
<sequence length="116" mass="12275">MRYQQTACVGSSGTTNPSQDVHGKGPLGTTVIAITSIGVKWLATLTSTTSPCVSANRHEVKAASTISSLKQTGQLEEEKATATDNCRWLGGKHSPCRLKLPPIDLHINCQTSTALL</sequence>
<comment type="caution">
    <text evidence="2">The sequence shown here is derived from an EMBL/GenBank/DDBJ whole genome shotgun (WGS) entry which is preliminary data.</text>
</comment>
<name>A0AAD8B9Z6_BIOPF</name>
<reference evidence="2" key="2">
    <citation type="submission" date="2023-04" db="EMBL/GenBank/DDBJ databases">
        <authorList>
            <person name="Bu L."/>
            <person name="Lu L."/>
            <person name="Laidemitt M.R."/>
            <person name="Zhang S.M."/>
            <person name="Mutuku M."/>
            <person name="Mkoji G."/>
            <person name="Steinauer M."/>
            <person name="Loker E.S."/>
        </authorList>
    </citation>
    <scope>NUCLEOTIDE SEQUENCE</scope>
    <source>
        <strain evidence="2">KasaAsao</strain>
        <tissue evidence="2">Whole Snail</tissue>
    </source>
</reference>
<dbReference type="Proteomes" id="UP001233172">
    <property type="component" value="Unassembled WGS sequence"/>
</dbReference>